<evidence type="ECO:0000313" key="4">
    <source>
        <dbReference type="Proteomes" id="UP000430021"/>
    </source>
</evidence>
<dbReference type="EMBL" id="WTYB01000001">
    <property type="protein sequence ID" value="MXP37849.1"/>
    <property type="molecule type" value="Genomic_DNA"/>
</dbReference>
<evidence type="ECO:0000313" key="3">
    <source>
        <dbReference type="EMBL" id="MXP37849.1"/>
    </source>
</evidence>
<feature type="region of interest" description="Disordered" evidence="1">
    <location>
        <begin position="45"/>
        <end position="82"/>
    </location>
</feature>
<comment type="caution">
    <text evidence="3">The sequence shown here is derived from an EMBL/GenBank/DDBJ whole genome shotgun (WGS) entry which is preliminary data.</text>
</comment>
<accession>A0A6I4UKF4</accession>
<reference evidence="3 4" key="1">
    <citation type="submission" date="2019-12" db="EMBL/GenBank/DDBJ databases">
        <title>Genomic-based taxomic classification of the family Erythrobacteraceae.</title>
        <authorList>
            <person name="Xu L."/>
        </authorList>
    </citation>
    <scope>NUCLEOTIDE SEQUENCE [LARGE SCALE GENOMIC DNA]</scope>
    <source>
        <strain evidence="3 4">JCM 10282</strain>
    </source>
</reference>
<dbReference type="AlphaFoldDB" id="A0A6I4UKF4"/>
<gene>
    <name evidence="2" type="ORF">FHS52_000444</name>
    <name evidence="3" type="ORF">GRI59_04365</name>
</gene>
<evidence type="ECO:0000313" key="2">
    <source>
        <dbReference type="EMBL" id="MBB3774501.1"/>
    </source>
</evidence>
<protein>
    <submittedName>
        <fullName evidence="3">Uncharacterized protein</fullName>
    </submittedName>
</protein>
<keyword evidence="5" id="KW-1185">Reference proteome</keyword>
<organism evidence="3 4">
    <name type="scientific">Erythrobacter ramosus</name>
    <dbReference type="NCBI Taxonomy" id="35811"/>
    <lineage>
        <taxon>Bacteria</taxon>
        <taxon>Pseudomonadati</taxon>
        <taxon>Pseudomonadota</taxon>
        <taxon>Alphaproteobacteria</taxon>
        <taxon>Sphingomonadales</taxon>
        <taxon>Erythrobacteraceae</taxon>
        <taxon>Erythrobacter/Porphyrobacter group</taxon>
        <taxon>Erythrobacter</taxon>
    </lineage>
</organism>
<evidence type="ECO:0000313" key="5">
    <source>
        <dbReference type="Proteomes" id="UP000548685"/>
    </source>
</evidence>
<reference evidence="2 5" key="2">
    <citation type="submission" date="2020-08" db="EMBL/GenBank/DDBJ databases">
        <title>Genomic Encyclopedia of Type Strains, Phase IV (KMG-IV): sequencing the most valuable type-strain genomes for metagenomic binning, comparative biology and taxonomic classification.</title>
        <authorList>
            <person name="Goeker M."/>
        </authorList>
    </citation>
    <scope>NUCLEOTIDE SEQUENCE [LARGE SCALE GENOMIC DNA]</scope>
    <source>
        <strain evidence="2 5">DSM 8510</strain>
    </source>
</reference>
<dbReference type="EMBL" id="JACICE010000001">
    <property type="protein sequence ID" value="MBB3774501.1"/>
    <property type="molecule type" value="Genomic_DNA"/>
</dbReference>
<proteinExistence type="predicted"/>
<name>A0A6I4UKF4_9SPHN</name>
<evidence type="ECO:0000256" key="1">
    <source>
        <dbReference type="SAM" id="MobiDB-lite"/>
    </source>
</evidence>
<dbReference type="Proteomes" id="UP000430021">
    <property type="component" value="Unassembled WGS sequence"/>
</dbReference>
<sequence length="82" mass="8035">MPRWPIAAGLALTLAACGGEGASAPGGVSAGEAKALEDAAAMLDERRLPPEALPSDAPSDTPSQVAAPAPAEMTGDEAAPRN</sequence>
<dbReference type="Proteomes" id="UP000548685">
    <property type="component" value="Unassembled WGS sequence"/>
</dbReference>
<dbReference type="RefSeq" id="WP_160759951.1">
    <property type="nucleotide sequence ID" value="NZ_BAAADZ010000002.1"/>
</dbReference>
<dbReference type="PROSITE" id="PS51257">
    <property type="entry name" value="PROKAR_LIPOPROTEIN"/>
    <property type="match status" value="1"/>
</dbReference>